<dbReference type="GO" id="GO:0015297">
    <property type="term" value="F:antiporter activity"/>
    <property type="evidence" value="ECO:0007669"/>
    <property type="project" value="InterPro"/>
</dbReference>
<protein>
    <submittedName>
        <fullName evidence="8">Na+-driven multidrug efflux pump</fullName>
    </submittedName>
</protein>
<dbReference type="RefSeq" id="WP_087459813.1">
    <property type="nucleotide sequence ID" value="NZ_CP021425.1"/>
</dbReference>
<keyword evidence="9" id="KW-1185">Reference proteome</keyword>
<dbReference type="GO" id="GO:0005886">
    <property type="term" value="C:plasma membrane"/>
    <property type="evidence" value="ECO:0007669"/>
    <property type="project" value="UniProtKB-SubCell"/>
</dbReference>
<dbReference type="PANTHER" id="PTHR43823">
    <property type="entry name" value="SPORULATION PROTEIN YKVU"/>
    <property type="match status" value="1"/>
</dbReference>
<keyword evidence="3" id="KW-1003">Cell membrane</keyword>
<evidence type="ECO:0000256" key="4">
    <source>
        <dbReference type="ARBA" id="ARBA00022692"/>
    </source>
</evidence>
<feature type="transmembrane region" description="Helical" evidence="7">
    <location>
        <begin position="395"/>
        <end position="414"/>
    </location>
</feature>
<comment type="subcellular location">
    <subcellularLocation>
        <location evidence="1">Cell inner membrane</location>
        <topology evidence="1">Multi-pass membrane protein</topology>
    </subcellularLocation>
</comment>
<evidence type="ECO:0000256" key="7">
    <source>
        <dbReference type="SAM" id="Phobius"/>
    </source>
</evidence>
<feature type="transmembrane region" description="Helical" evidence="7">
    <location>
        <begin position="276"/>
        <end position="301"/>
    </location>
</feature>
<name>A0A1Y0I524_9GAMM</name>
<keyword evidence="4 7" id="KW-0812">Transmembrane</keyword>
<feature type="transmembrane region" description="Helical" evidence="7">
    <location>
        <begin position="197"/>
        <end position="217"/>
    </location>
</feature>
<feature type="transmembrane region" description="Helical" evidence="7">
    <location>
        <begin position="361"/>
        <end position="383"/>
    </location>
</feature>
<feature type="transmembrane region" description="Helical" evidence="7">
    <location>
        <begin position="172"/>
        <end position="191"/>
    </location>
</feature>
<dbReference type="EMBL" id="CP021425">
    <property type="protein sequence ID" value="ARU54635.1"/>
    <property type="molecule type" value="Genomic_DNA"/>
</dbReference>
<dbReference type="InterPro" id="IPR048279">
    <property type="entry name" value="MdtK-like"/>
</dbReference>
<evidence type="ECO:0000256" key="3">
    <source>
        <dbReference type="ARBA" id="ARBA00022475"/>
    </source>
</evidence>
<dbReference type="InterPro" id="IPR051327">
    <property type="entry name" value="MATE_MepA_subfamily"/>
</dbReference>
<organism evidence="8 9">
    <name type="scientific">Oleiphilus messinensis</name>
    <dbReference type="NCBI Taxonomy" id="141451"/>
    <lineage>
        <taxon>Bacteria</taxon>
        <taxon>Pseudomonadati</taxon>
        <taxon>Pseudomonadota</taxon>
        <taxon>Gammaproteobacteria</taxon>
        <taxon>Oceanospirillales</taxon>
        <taxon>Oleiphilaceae</taxon>
        <taxon>Oleiphilus</taxon>
    </lineage>
</organism>
<dbReference type="Proteomes" id="UP000196027">
    <property type="component" value="Chromosome"/>
</dbReference>
<gene>
    <name evidence="8" type="ORF">OLMES_0532</name>
</gene>
<evidence type="ECO:0000256" key="1">
    <source>
        <dbReference type="ARBA" id="ARBA00004429"/>
    </source>
</evidence>
<evidence type="ECO:0000313" key="8">
    <source>
        <dbReference type="EMBL" id="ARU54635.1"/>
    </source>
</evidence>
<feature type="transmembrane region" description="Helical" evidence="7">
    <location>
        <begin position="139"/>
        <end position="160"/>
    </location>
</feature>
<feature type="transmembrane region" description="Helical" evidence="7">
    <location>
        <begin position="313"/>
        <end position="338"/>
    </location>
</feature>
<dbReference type="PIRSF" id="PIRSF006603">
    <property type="entry name" value="DinF"/>
    <property type="match status" value="1"/>
</dbReference>
<dbReference type="AlphaFoldDB" id="A0A1Y0I524"/>
<dbReference type="PANTHER" id="PTHR43823:SF3">
    <property type="entry name" value="MULTIDRUG EXPORT PROTEIN MEPA"/>
    <property type="match status" value="1"/>
</dbReference>
<proteinExistence type="predicted"/>
<sequence length="453" mass="49501">MSSISSRSGPVEGPIVVTFFRFVIPSVLSLLAISTASVIDGFFVGNYLGAEALAAVNLLMPYFTLLFGIALMLAVGGSVKAGIAIGRGEGRQASEIFSKTLSFVVLLNLAIVPLVLLFSDFLFAGLGADPALFPMMQDYFSIICIAMVVQLSGLVLYYFLRADNHPELGMQALLIGAVINITLDGLFIYVFEWGIQGAALATLLAQCVQLFYLLRYFSFKDRNLQLRIVRQNWSELWRSAYNGFSEFINEISAGIVVLVIHWIINQQSGTEGIAAFSVVNYLIFVSLMVYYGIVDAMHVLLSQNFGAGSTDRVARFMVLATTSIAVLSLALVTVLLVFQDYIIAFFLNDSAASVAALAAEFIYLIWPLFVFNGFNVLVCAYLTSAEKAFHSSSLALSRSLALPVFFAVLFHVVWSGNAFLYAFPLAEGVTFILALVCMVRHTPSRLVMPAVIR</sequence>
<feature type="transmembrane region" description="Helical" evidence="7">
    <location>
        <begin position="20"/>
        <end position="39"/>
    </location>
</feature>
<dbReference type="OrthoDB" id="9811110at2"/>
<evidence type="ECO:0000256" key="5">
    <source>
        <dbReference type="ARBA" id="ARBA00022989"/>
    </source>
</evidence>
<evidence type="ECO:0000313" key="9">
    <source>
        <dbReference type="Proteomes" id="UP000196027"/>
    </source>
</evidence>
<feature type="transmembrane region" description="Helical" evidence="7">
    <location>
        <begin position="420"/>
        <end position="439"/>
    </location>
</feature>
<keyword evidence="2" id="KW-0813">Transport</keyword>
<dbReference type="Pfam" id="PF01554">
    <property type="entry name" value="MatE"/>
    <property type="match status" value="2"/>
</dbReference>
<evidence type="ECO:0000256" key="2">
    <source>
        <dbReference type="ARBA" id="ARBA00022448"/>
    </source>
</evidence>
<reference evidence="8 9" key="1">
    <citation type="submission" date="2017-05" db="EMBL/GenBank/DDBJ databases">
        <title>Genomic insights into alkan degradation activity of Oleiphilus messinensis.</title>
        <authorList>
            <person name="Kozyavkin S.A."/>
            <person name="Slesarev A.I."/>
            <person name="Golyshin P.N."/>
            <person name="Korzhenkov A."/>
            <person name="Golyshina O.N."/>
            <person name="Toshchakov S.V."/>
        </authorList>
    </citation>
    <scope>NUCLEOTIDE SEQUENCE [LARGE SCALE GENOMIC DNA]</scope>
    <source>
        <strain evidence="8 9">ME102</strain>
    </source>
</reference>
<dbReference type="GO" id="GO:0042910">
    <property type="term" value="F:xenobiotic transmembrane transporter activity"/>
    <property type="evidence" value="ECO:0007669"/>
    <property type="project" value="InterPro"/>
</dbReference>
<evidence type="ECO:0000256" key="6">
    <source>
        <dbReference type="ARBA" id="ARBA00023136"/>
    </source>
</evidence>
<feature type="transmembrane region" description="Helical" evidence="7">
    <location>
        <begin position="59"/>
        <end position="79"/>
    </location>
</feature>
<feature type="transmembrane region" description="Helical" evidence="7">
    <location>
        <begin position="100"/>
        <end position="119"/>
    </location>
</feature>
<dbReference type="InterPro" id="IPR002528">
    <property type="entry name" value="MATE_fam"/>
</dbReference>
<accession>A0A1Y0I524</accession>
<feature type="transmembrane region" description="Helical" evidence="7">
    <location>
        <begin position="247"/>
        <end position="264"/>
    </location>
</feature>
<dbReference type="KEGG" id="ome:OLMES_0532"/>
<keyword evidence="6 7" id="KW-0472">Membrane</keyword>
<keyword evidence="5 7" id="KW-1133">Transmembrane helix</keyword>